<reference evidence="2 3" key="1">
    <citation type="journal article" date="2019" name="Gigascience">
        <title>Whole-genome sequence of the oriental lung fluke Paragonimus westermani.</title>
        <authorList>
            <person name="Oey H."/>
            <person name="Zakrzewski M."/>
            <person name="Narain K."/>
            <person name="Devi K.R."/>
            <person name="Agatsuma T."/>
            <person name="Nawaratna S."/>
            <person name="Gobert G.N."/>
            <person name="Jones M.K."/>
            <person name="Ragan M.A."/>
            <person name="McManus D.P."/>
            <person name="Krause L."/>
        </authorList>
    </citation>
    <scope>NUCLEOTIDE SEQUENCE [LARGE SCALE GENOMIC DNA]</scope>
    <source>
        <strain evidence="2 3">IND2009</strain>
    </source>
</reference>
<dbReference type="EMBL" id="QNGE01001552">
    <property type="protein sequence ID" value="KAA3677338.1"/>
    <property type="molecule type" value="Genomic_DNA"/>
</dbReference>
<feature type="region of interest" description="Disordered" evidence="1">
    <location>
        <begin position="36"/>
        <end position="84"/>
    </location>
</feature>
<evidence type="ECO:0000313" key="3">
    <source>
        <dbReference type="Proteomes" id="UP000324629"/>
    </source>
</evidence>
<sequence>MDFPTSSCRATGRSSHQLISKISAIIHSSSIFGPRRITRSPTVKQNASWTPSNGRSSYLGGRGPPTKCYRSSSSNTVQLPTRHHSKAVHQPRFLWVASFVRSIARSFRRISQHKCPAQTYKTFSPVKKPTTHVTIDRTTTAGRKQPWVLVTERYRVTFRSVATYGNVIATSDALGTRTKVQRTTSTCCRWIFCWTRSQCRIQGPPQLRRPMSTSSPNFCPGARNTAIEDRIVRCSWTLGPSATENGHLEREVFVGEIPFSPKKRFNF</sequence>
<comment type="caution">
    <text evidence="2">The sequence shown here is derived from an EMBL/GenBank/DDBJ whole genome shotgun (WGS) entry which is preliminary data.</text>
</comment>
<name>A0A5J4NQJ2_9TREM</name>
<dbReference type="AlphaFoldDB" id="A0A5J4NQJ2"/>
<proteinExistence type="predicted"/>
<dbReference type="Proteomes" id="UP000324629">
    <property type="component" value="Unassembled WGS sequence"/>
</dbReference>
<protein>
    <submittedName>
        <fullName evidence="2">Uncharacterized protein</fullName>
    </submittedName>
</protein>
<gene>
    <name evidence="2" type="ORF">DEA37_0011549</name>
</gene>
<feature type="compositionally biased region" description="Polar residues" evidence="1">
    <location>
        <begin position="69"/>
        <end position="79"/>
    </location>
</feature>
<evidence type="ECO:0000313" key="2">
    <source>
        <dbReference type="EMBL" id="KAA3677338.1"/>
    </source>
</evidence>
<keyword evidence="3" id="KW-1185">Reference proteome</keyword>
<evidence type="ECO:0000256" key="1">
    <source>
        <dbReference type="SAM" id="MobiDB-lite"/>
    </source>
</evidence>
<feature type="compositionally biased region" description="Polar residues" evidence="1">
    <location>
        <begin position="39"/>
        <end position="56"/>
    </location>
</feature>
<organism evidence="2 3">
    <name type="scientific">Paragonimus westermani</name>
    <dbReference type="NCBI Taxonomy" id="34504"/>
    <lineage>
        <taxon>Eukaryota</taxon>
        <taxon>Metazoa</taxon>
        <taxon>Spiralia</taxon>
        <taxon>Lophotrochozoa</taxon>
        <taxon>Platyhelminthes</taxon>
        <taxon>Trematoda</taxon>
        <taxon>Digenea</taxon>
        <taxon>Plagiorchiida</taxon>
        <taxon>Troglotremata</taxon>
        <taxon>Troglotrematidae</taxon>
        <taxon>Paragonimus</taxon>
    </lineage>
</organism>
<accession>A0A5J4NQJ2</accession>